<sequence>MSESENHSEKTNRLNKFPTIGQIIGIAGVVVTIIFGINQWKERSNNNAEQPLKSDSINQEKQDNRRTIEVRDKGTYIEGNQTNIYKINNNSSNEVRKFQRNIPKSYLSQLPGIKANAYRDARELWNTGVTSEMMKGNYLVLDRLTEALSDLAETVYTPDFFNGISAKEYYSNKIEKMSKAAYDGQTGPEGGGTIGLVTGSDNLNRFVQDFIVEIVKDISEPSYFISWKKEWDHAGKKLSKEEEY</sequence>
<organism evidence="3 4">
    <name type="scientific">Aquimarina atlantica</name>
    <dbReference type="NCBI Taxonomy" id="1317122"/>
    <lineage>
        <taxon>Bacteria</taxon>
        <taxon>Pseudomonadati</taxon>
        <taxon>Bacteroidota</taxon>
        <taxon>Flavobacteriia</taxon>
        <taxon>Flavobacteriales</taxon>
        <taxon>Flavobacteriaceae</taxon>
        <taxon>Aquimarina</taxon>
    </lineage>
</organism>
<dbReference type="Proteomes" id="UP000023541">
    <property type="component" value="Unassembled WGS sequence"/>
</dbReference>
<dbReference type="AlphaFoldDB" id="A0A023BUI6"/>
<evidence type="ECO:0000256" key="2">
    <source>
        <dbReference type="SAM" id="Phobius"/>
    </source>
</evidence>
<feature type="compositionally biased region" description="Polar residues" evidence="1">
    <location>
        <begin position="46"/>
        <end position="57"/>
    </location>
</feature>
<gene>
    <name evidence="3" type="ORF">ATO12_17165</name>
</gene>
<name>A0A023BUI6_9FLAO</name>
<dbReference type="EMBL" id="AQRA01000005">
    <property type="protein sequence ID" value="EZH73666.1"/>
    <property type="molecule type" value="Genomic_DNA"/>
</dbReference>
<dbReference type="RefSeq" id="WP_034242413.1">
    <property type="nucleotide sequence ID" value="NZ_AQRA01000005.1"/>
</dbReference>
<dbReference type="STRING" id="1317122.ATO12_17165"/>
<feature type="transmembrane region" description="Helical" evidence="2">
    <location>
        <begin position="20"/>
        <end position="37"/>
    </location>
</feature>
<comment type="caution">
    <text evidence="3">The sequence shown here is derived from an EMBL/GenBank/DDBJ whole genome shotgun (WGS) entry which is preliminary data.</text>
</comment>
<evidence type="ECO:0000313" key="3">
    <source>
        <dbReference type="EMBL" id="EZH73666.1"/>
    </source>
</evidence>
<keyword evidence="4" id="KW-1185">Reference proteome</keyword>
<accession>A0A023BUI6</accession>
<evidence type="ECO:0000313" key="4">
    <source>
        <dbReference type="Proteomes" id="UP000023541"/>
    </source>
</evidence>
<evidence type="ECO:0000256" key="1">
    <source>
        <dbReference type="SAM" id="MobiDB-lite"/>
    </source>
</evidence>
<feature type="region of interest" description="Disordered" evidence="1">
    <location>
        <begin position="46"/>
        <end position="65"/>
    </location>
</feature>
<proteinExistence type="predicted"/>
<protein>
    <submittedName>
        <fullName evidence="3">Uncharacterized protein</fullName>
    </submittedName>
</protein>
<keyword evidence="2" id="KW-0812">Transmembrane</keyword>
<keyword evidence="2" id="KW-0472">Membrane</keyword>
<reference evidence="3 4" key="1">
    <citation type="submission" date="2014-04" db="EMBL/GenBank/DDBJ databases">
        <title>Aquimarina sp. 22II-S11-z7 Genome Sequencing.</title>
        <authorList>
            <person name="Lai Q."/>
        </authorList>
    </citation>
    <scope>NUCLEOTIDE SEQUENCE [LARGE SCALE GENOMIC DNA]</scope>
    <source>
        <strain evidence="3 4">22II-S11-z7</strain>
    </source>
</reference>
<keyword evidence="2" id="KW-1133">Transmembrane helix</keyword>